<dbReference type="InterPro" id="IPR044643">
    <property type="entry name" value="TrpF_fam"/>
</dbReference>
<dbReference type="CDD" id="cd00405">
    <property type="entry name" value="PRAI"/>
    <property type="match status" value="1"/>
</dbReference>
<evidence type="ECO:0000256" key="8">
    <source>
        <dbReference type="ARBA" id="ARBA00023235"/>
    </source>
</evidence>
<keyword evidence="6 9" id="KW-0822">Tryptophan biosynthesis</keyword>
<evidence type="ECO:0000259" key="10">
    <source>
        <dbReference type="Pfam" id="PF00697"/>
    </source>
</evidence>
<dbReference type="HAMAP" id="MF_00135">
    <property type="entry name" value="PRAI"/>
    <property type="match status" value="1"/>
</dbReference>
<keyword evidence="5 9" id="KW-0028">Amino-acid biosynthesis</keyword>
<organism evidence="11 12">
    <name type="scientific">Cohaesibacter celericrescens</name>
    <dbReference type="NCBI Taxonomy" id="2067669"/>
    <lineage>
        <taxon>Bacteria</taxon>
        <taxon>Pseudomonadati</taxon>
        <taxon>Pseudomonadota</taxon>
        <taxon>Alphaproteobacteria</taxon>
        <taxon>Hyphomicrobiales</taxon>
        <taxon>Cohaesibacteraceae</taxon>
    </lineage>
</organism>
<dbReference type="Proteomes" id="UP000234881">
    <property type="component" value="Unassembled WGS sequence"/>
</dbReference>
<dbReference type="UniPathway" id="UPA00035">
    <property type="reaction ID" value="UER00042"/>
</dbReference>
<comment type="caution">
    <text evidence="11">The sequence shown here is derived from an EMBL/GenBank/DDBJ whole genome shotgun (WGS) entry which is preliminary data.</text>
</comment>
<dbReference type="RefSeq" id="WP_101535137.1">
    <property type="nucleotide sequence ID" value="NZ_JBFHIU010000028.1"/>
</dbReference>
<evidence type="ECO:0000313" key="12">
    <source>
        <dbReference type="Proteomes" id="UP000234881"/>
    </source>
</evidence>
<evidence type="ECO:0000256" key="2">
    <source>
        <dbReference type="ARBA" id="ARBA00004664"/>
    </source>
</evidence>
<dbReference type="InterPro" id="IPR001240">
    <property type="entry name" value="PRAI_dom"/>
</dbReference>
<evidence type="ECO:0000256" key="7">
    <source>
        <dbReference type="ARBA" id="ARBA00023141"/>
    </source>
</evidence>
<evidence type="ECO:0000256" key="1">
    <source>
        <dbReference type="ARBA" id="ARBA00001164"/>
    </source>
</evidence>
<evidence type="ECO:0000313" key="11">
    <source>
        <dbReference type="EMBL" id="PLW75895.1"/>
    </source>
</evidence>
<evidence type="ECO:0000256" key="4">
    <source>
        <dbReference type="ARBA" id="ARBA00022272"/>
    </source>
</evidence>
<accession>A0A2N5XN32</accession>
<dbReference type="InterPro" id="IPR011060">
    <property type="entry name" value="RibuloseP-bd_barrel"/>
</dbReference>
<dbReference type="InterPro" id="IPR013785">
    <property type="entry name" value="Aldolase_TIM"/>
</dbReference>
<dbReference type="Pfam" id="PF00697">
    <property type="entry name" value="PRAI"/>
    <property type="match status" value="1"/>
</dbReference>
<dbReference type="Gene3D" id="3.20.20.70">
    <property type="entry name" value="Aldolase class I"/>
    <property type="match status" value="1"/>
</dbReference>
<dbReference type="EMBL" id="PKUQ01000042">
    <property type="protein sequence ID" value="PLW75895.1"/>
    <property type="molecule type" value="Genomic_DNA"/>
</dbReference>
<name>A0A2N5XN32_9HYPH</name>
<dbReference type="OrthoDB" id="9796196at2"/>
<protein>
    <recommendedName>
        <fullName evidence="4 9">N-(5'-phosphoribosyl)anthranilate isomerase</fullName>
        <shortName evidence="9">PRAI</shortName>
        <ecNumber evidence="3 9">5.3.1.24</ecNumber>
    </recommendedName>
</protein>
<comment type="catalytic activity">
    <reaction evidence="1 9">
        <text>N-(5-phospho-beta-D-ribosyl)anthranilate = 1-(2-carboxyphenylamino)-1-deoxy-D-ribulose 5-phosphate</text>
        <dbReference type="Rhea" id="RHEA:21540"/>
        <dbReference type="ChEBI" id="CHEBI:18277"/>
        <dbReference type="ChEBI" id="CHEBI:58613"/>
        <dbReference type="EC" id="5.3.1.24"/>
    </reaction>
</comment>
<dbReference type="PANTHER" id="PTHR42894:SF1">
    <property type="entry name" value="N-(5'-PHOSPHORIBOSYL)ANTHRANILATE ISOMERASE"/>
    <property type="match status" value="1"/>
</dbReference>
<dbReference type="PANTHER" id="PTHR42894">
    <property type="entry name" value="N-(5'-PHOSPHORIBOSYL)ANTHRANILATE ISOMERASE"/>
    <property type="match status" value="1"/>
</dbReference>
<keyword evidence="8 9" id="KW-0413">Isomerase</keyword>
<comment type="similarity">
    <text evidence="9">Belongs to the TrpF family.</text>
</comment>
<evidence type="ECO:0000256" key="3">
    <source>
        <dbReference type="ARBA" id="ARBA00012572"/>
    </source>
</evidence>
<feature type="domain" description="N-(5'phosphoribosyl) anthranilate isomerase (PRAI)" evidence="10">
    <location>
        <begin position="3"/>
        <end position="207"/>
    </location>
</feature>
<evidence type="ECO:0000256" key="9">
    <source>
        <dbReference type="HAMAP-Rule" id="MF_00135"/>
    </source>
</evidence>
<gene>
    <name evidence="9" type="primary">trpF</name>
    <name evidence="11" type="ORF">C0081_17485</name>
</gene>
<comment type="pathway">
    <text evidence="2 9">Amino-acid biosynthesis; L-tryptophan biosynthesis; L-tryptophan from chorismate: step 3/5.</text>
</comment>
<dbReference type="NCBIfam" id="NF002295">
    <property type="entry name" value="PRK01222.1-1"/>
    <property type="match status" value="1"/>
</dbReference>
<dbReference type="EC" id="5.3.1.24" evidence="3 9"/>
<evidence type="ECO:0000256" key="6">
    <source>
        <dbReference type="ARBA" id="ARBA00022822"/>
    </source>
</evidence>
<proteinExistence type="inferred from homology"/>
<sequence>MYVKICGLSTPETIEAGLQSGANWIGFVFFPKSPRHVEYGKAKELVGPVRGKASIVALTVNASDDELDAIDQSINPDIWQLHGAETPERVVHIKQRYGRPVMKALTIRDEIDLAAIPAYEDVCDILLFDAKPPKDSKTELPGGNGISFDWRLIKGLKLKKPFVLAGGLDPSNVAEAIRLTRPQGVDVSSGIENAPGVKDRQKIIDFVYAAKQAAEML</sequence>
<dbReference type="GO" id="GO:0000162">
    <property type="term" value="P:L-tryptophan biosynthetic process"/>
    <property type="evidence" value="ECO:0007669"/>
    <property type="project" value="UniProtKB-UniRule"/>
</dbReference>
<keyword evidence="7 9" id="KW-0057">Aromatic amino acid biosynthesis</keyword>
<keyword evidence="12" id="KW-1185">Reference proteome</keyword>
<dbReference type="AlphaFoldDB" id="A0A2N5XN32"/>
<dbReference type="GO" id="GO:0004640">
    <property type="term" value="F:phosphoribosylanthranilate isomerase activity"/>
    <property type="evidence" value="ECO:0007669"/>
    <property type="project" value="UniProtKB-UniRule"/>
</dbReference>
<dbReference type="SUPFAM" id="SSF51366">
    <property type="entry name" value="Ribulose-phoshate binding barrel"/>
    <property type="match status" value="1"/>
</dbReference>
<reference evidence="11 12" key="1">
    <citation type="submission" date="2018-01" db="EMBL/GenBank/DDBJ databases">
        <title>The draft genome sequence of Cohaesibacter sp. H1304.</title>
        <authorList>
            <person name="Wang N.-N."/>
            <person name="Du Z.-J."/>
        </authorList>
    </citation>
    <scope>NUCLEOTIDE SEQUENCE [LARGE SCALE GENOMIC DNA]</scope>
    <source>
        <strain evidence="11 12">H1304</strain>
    </source>
</reference>
<evidence type="ECO:0000256" key="5">
    <source>
        <dbReference type="ARBA" id="ARBA00022605"/>
    </source>
</evidence>